<name>A0ABQ3V150_9CHLR</name>
<dbReference type="Proteomes" id="UP000654345">
    <property type="component" value="Unassembled WGS sequence"/>
</dbReference>
<keyword evidence="2" id="KW-0560">Oxidoreductase</keyword>
<keyword evidence="3" id="KW-1185">Reference proteome</keyword>
<dbReference type="EMBL" id="BNJG01000003">
    <property type="protein sequence ID" value="GHO58871.1"/>
    <property type="molecule type" value="Genomic_DNA"/>
</dbReference>
<organism evidence="2 3">
    <name type="scientific">Ktedonobacter robiniae</name>
    <dbReference type="NCBI Taxonomy" id="2778365"/>
    <lineage>
        <taxon>Bacteria</taxon>
        <taxon>Bacillati</taxon>
        <taxon>Chloroflexota</taxon>
        <taxon>Ktedonobacteria</taxon>
        <taxon>Ktedonobacterales</taxon>
        <taxon>Ktedonobacteraceae</taxon>
        <taxon>Ktedonobacter</taxon>
    </lineage>
</organism>
<dbReference type="PANTHER" id="PTHR30011">
    <property type="entry name" value="ALKANESULFONATE MONOOXYGENASE-RELATED"/>
    <property type="match status" value="1"/>
</dbReference>
<proteinExistence type="predicted"/>
<evidence type="ECO:0000313" key="2">
    <source>
        <dbReference type="EMBL" id="GHO58871.1"/>
    </source>
</evidence>
<dbReference type="Pfam" id="PF00296">
    <property type="entry name" value="Bac_luciferase"/>
    <property type="match status" value="1"/>
</dbReference>
<evidence type="ECO:0000313" key="3">
    <source>
        <dbReference type="Proteomes" id="UP000654345"/>
    </source>
</evidence>
<reference evidence="2 3" key="1">
    <citation type="journal article" date="2021" name="Int. J. Syst. Evol. Microbiol.">
        <title>Reticulibacter mediterranei gen. nov., sp. nov., within the new family Reticulibacteraceae fam. nov., and Ktedonospora formicarum gen. nov., sp. nov., Ktedonobacter robiniae sp. nov., Dictyobacter formicarum sp. nov. and Dictyobacter arantiisoli sp. nov., belonging to the class Ktedonobacteria.</title>
        <authorList>
            <person name="Yabe S."/>
            <person name="Zheng Y."/>
            <person name="Wang C.M."/>
            <person name="Sakai Y."/>
            <person name="Abe K."/>
            <person name="Yokota A."/>
            <person name="Donadio S."/>
            <person name="Cavaletti L."/>
            <person name="Monciardini P."/>
        </authorList>
    </citation>
    <scope>NUCLEOTIDE SEQUENCE [LARGE SCALE GENOMIC DNA]</scope>
    <source>
        <strain evidence="2 3">SOSP1-30</strain>
    </source>
</reference>
<dbReference type="InterPro" id="IPR051260">
    <property type="entry name" value="Diverse_substr_monoxygenases"/>
</dbReference>
<protein>
    <submittedName>
        <fullName evidence="2">Monooxygenase</fullName>
    </submittedName>
</protein>
<feature type="domain" description="Luciferase-like" evidence="1">
    <location>
        <begin position="15"/>
        <end position="233"/>
    </location>
</feature>
<dbReference type="InterPro" id="IPR036661">
    <property type="entry name" value="Luciferase-like_sf"/>
</dbReference>
<accession>A0ABQ3V150</accession>
<sequence>MRVGIGLPGGVPGTDGHLVVEWARQAEYGPFSSLGVIDRVVYDSYDPLTALTAAAAVTRRLQLVSMIIIAPLRNPMLLAKQATSIDALSDGRLVLGVAVGARQDDYDAVGIEYQERGRSFTEMLGMLRDLWDDPAFGPVKRRAGGPPLLIGGQSDQVFSRMARYGEGYVHGGGPPKTFARAAAKALAAWSDMGRPGRPQLRAQAYFALGEEEKLHGMSYLRDYYAFTGPFAQKIAEGLLTTPQAIAQYLRGYAEAGCDEVILFPTVPHIEQVERLAKVLQGLGYSNGHTVARKGEEGGW</sequence>
<dbReference type="RefSeq" id="WP_201375114.1">
    <property type="nucleotide sequence ID" value="NZ_BNJG01000003.1"/>
</dbReference>
<dbReference type="Gene3D" id="3.20.20.30">
    <property type="entry name" value="Luciferase-like domain"/>
    <property type="match status" value="1"/>
</dbReference>
<dbReference type="GO" id="GO:0004497">
    <property type="term" value="F:monooxygenase activity"/>
    <property type="evidence" value="ECO:0007669"/>
    <property type="project" value="UniProtKB-KW"/>
</dbReference>
<evidence type="ECO:0000259" key="1">
    <source>
        <dbReference type="Pfam" id="PF00296"/>
    </source>
</evidence>
<dbReference type="InterPro" id="IPR011251">
    <property type="entry name" value="Luciferase-like_dom"/>
</dbReference>
<keyword evidence="2" id="KW-0503">Monooxygenase</keyword>
<comment type="caution">
    <text evidence="2">The sequence shown here is derived from an EMBL/GenBank/DDBJ whole genome shotgun (WGS) entry which is preliminary data.</text>
</comment>
<dbReference type="PANTHER" id="PTHR30011:SF32">
    <property type="entry name" value="CONSERVED PROTEIN"/>
    <property type="match status" value="1"/>
</dbReference>
<dbReference type="SUPFAM" id="SSF51679">
    <property type="entry name" value="Bacterial luciferase-like"/>
    <property type="match status" value="1"/>
</dbReference>
<gene>
    <name evidence="2" type="ORF">KSB_73460</name>
</gene>